<keyword evidence="2 6" id="KW-0812">Transmembrane</keyword>
<comment type="caution">
    <text evidence="7">The sequence shown here is derived from an EMBL/GenBank/DDBJ whole genome shotgun (WGS) entry which is preliminary data.</text>
</comment>
<keyword evidence="8" id="KW-1185">Reference proteome</keyword>
<keyword evidence="4 6" id="KW-0472">Membrane</keyword>
<dbReference type="GO" id="GO:0016020">
    <property type="term" value="C:membrane"/>
    <property type="evidence" value="ECO:0007669"/>
    <property type="project" value="UniProtKB-SubCell"/>
</dbReference>
<dbReference type="InterPro" id="IPR000537">
    <property type="entry name" value="UbiA_prenyltransferase"/>
</dbReference>
<feature type="compositionally biased region" description="Polar residues" evidence="5">
    <location>
        <begin position="71"/>
        <end position="82"/>
    </location>
</feature>
<dbReference type="Gene3D" id="1.10.357.140">
    <property type="entry name" value="UbiA prenyltransferase"/>
    <property type="match status" value="1"/>
</dbReference>
<dbReference type="InterPro" id="IPR044878">
    <property type="entry name" value="UbiA_sf"/>
</dbReference>
<evidence type="ECO:0000256" key="6">
    <source>
        <dbReference type="SAM" id="Phobius"/>
    </source>
</evidence>
<evidence type="ECO:0000256" key="5">
    <source>
        <dbReference type="SAM" id="MobiDB-lite"/>
    </source>
</evidence>
<evidence type="ECO:0000256" key="1">
    <source>
        <dbReference type="ARBA" id="ARBA00004141"/>
    </source>
</evidence>
<protein>
    <recommendedName>
        <fullName evidence="9">4-hydroxybenzoate polyprenyltransferase</fullName>
    </recommendedName>
</protein>
<feature type="compositionally biased region" description="Acidic residues" evidence="5">
    <location>
        <begin position="92"/>
        <end position="101"/>
    </location>
</feature>
<feature type="compositionally biased region" description="Polar residues" evidence="5">
    <location>
        <begin position="35"/>
        <end position="48"/>
    </location>
</feature>
<feature type="compositionally biased region" description="Low complexity" evidence="5">
    <location>
        <begin position="18"/>
        <end position="34"/>
    </location>
</feature>
<organism evidence="7 8">
    <name type="scientific">Nocardioides flavescens</name>
    <dbReference type="NCBI Taxonomy" id="2691959"/>
    <lineage>
        <taxon>Bacteria</taxon>
        <taxon>Bacillati</taxon>
        <taxon>Actinomycetota</taxon>
        <taxon>Actinomycetes</taxon>
        <taxon>Propionibacteriales</taxon>
        <taxon>Nocardioidaceae</taxon>
        <taxon>Nocardioides</taxon>
    </lineage>
</organism>
<gene>
    <name evidence="7" type="ORF">GRQ65_10620</name>
</gene>
<reference evidence="7 8" key="1">
    <citation type="submission" date="2019-12" db="EMBL/GenBank/DDBJ databases">
        <authorList>
            <person name="Kun Z."/>
        </authorList>
    </citation>
    <scope>NUCLEOTIDE SEQUENCE [LARGE SCALE GENOMIC DNA]</scope>
    <source>
        <strain evidence="7 8">YIM 123512</strain>
    </source>
</reference>
<dbReference type="EMBL" id="WUEK01000005">
    <property type="protein sequence ID" value="MXG90005.1"/>
    <property type="molecule type" value="Genomic_DNA"/>
</dbReference>
<feature type="transmembrane region" description="Helical" evidence="6">
    <location>
        <begin position="237"/>
        <end position="259"/>
    </location>
</feature>
<evidence type="ECO:0000256" key="3">
    <source>
        <dbReference type="ARBA" id="ARBA00022989"/>
    </source>
</evidence>
<accession>A0A6L7EZJ9</accession>
<evidence type="ECO:0000313" key="7">
    <source>
        <dbReference type="EMBL" id="MXG90005.1"/>
    </source>
</evidence>
<evidence type="ECO:0000313" key="8">
    <source>
        <dbReference type="Proteomes" id="UP000473325"/>
    </source>
</evidence>
<dbReference type="GO" id="GO:0016765">
    <property type="term" value="F:transferase activity, transferring alkyl or aryl (other than methyl) groups"/>
    <property type="evidence" value="ECO:0007669"/>
    <property type="project" value="InterPro"/>
</dbReference>
<sequence length="345" mass="36107">MATTPRWRDRLRRRADAPVETDATAAEAPDGAAVSSSDSTSGATTEGSSYAARQARQSERDAARGAPAEASAQTPVDESPTGTLVAEREPDGEAEAEEAEQSEAPIRLRDLLPFLLLRAAHPRQAALTAVGLVVAAALAGRPGRELVLVLATVLVGQALLGWVNDLVDRERDARHATPGKPVADGRLEPGTLWFSCAVAVFVLVPLSVANGLYAGVAYLASVAVAAVGQWPRLRRGVLSWVPWALAFALYPAFLSYGGWGGQERGAPPEVLVTVLAAVVGVGVHLLTALWGLVADNEDGWRYLPLRLGVRIGAAKLLWVAVAWVALALLATAYAASTVGLSQAPL</sequence>
<dbReference type="Proteomes" id="UP000473325">
    <property type="component" value="Unassembled WGS sequence"/>
</dbReference>
<evidence type="ECO:0000256" key="4">
    <source>
        <dbReference type="ARBA" id="ARBA00023136"/>
    </source>
</evidence>
<dbReference type="AlphaFoldDB" id="A0A6L7EZJ9"/>
<name>A0A6L7EZJ9_9ACTN</name>
<feature type="transmembrane region" description="Helical" evidence="6">
    <location>
        <begin position="314"/>
        <end position="335"/>
    </location>
</feature>
<evidence type="ECO:0008006" key="9">
    <source>
        <dbReference type="Google" id="ProtNLM"/>
    </source>
</evidence>
<dbReference type="Pfam" id="PF01040">
    <property type="entry name" value="UbiA"/>
    <property type="match status" value="1"/>
</dbReference>
<feature type="region of interest" description="Disordered" evidence="5">
    <location>
        <begin position="1"/>
        <end position="103"/>
    </location>
</feature>
<comment type="subcellular location">
    <subcellularLocation>
        <location evidence="1">Membrane</location>
        <topology evidence="1">Multi-pass membrane protein</topology>
    </subcellularLocation>
</comment>
<evidence type="ECO:0000256" key="2">
    <source>
        <dbReference type="ARBA" id="ARBA00022692"/>
    </source>
</evidence>
<dbReference type="RefSeq" id="WP_160877911.1">
    <property type="nucleotide sequence ID" value="NZ_WUEK01000005.1"/>
</dbReference>
<keyword evidence="3 6" id="KW-1133">Transmembrane helix</keyword>
<feature type="transmembrane region" description="Helical" evidence="6">
    <location>
        <begin position="146"/>
        <end position="167"/>
    </location>
</feature>
<feature type="transmembrane region" description="Helical" evidence="6">
    <location>
        <begin position="271"/>
        <end position="293"/>
    </location>
</feature>
<proteinExistence type="predicted"/>